<dbReference type="OrthoDB" id="9793626at2"/>
<evidence type="ECO:0000256" key="3">
    <source>
        <dbReference type="ARBA" id="ARBA00023027"/>
    </source>
</evidence>
<dbReference type="STRING" id="1855383.SAMN05216548_1162"/>
<evidence type="ECO:0000256" key="2">
    <source>
        <dbReference type="ARBA" id="ARBA00023002"/>
    </source>
</evidence>
<feature type="domain" description="D-isomer specific 2-hydroxyacid dehydrogenase catalytic" evidence="5">
    <location>
        <begin position="56"/>
        <end position="315"/>
    </location>
</feature>
<keyword evidence="2 4" id="KW-0560">Oxidoreductase</keyword>
<dbReference type="PANTHER" id="PTHR10996">
    <property type="entry name" value="2-HYDROXYACID DEHYDROGENASE-RELATED"/>
    <property type="match status" value="1"/>
</dbReference>
<dbReference type="PANTHER" id="PTHR10996:SF178">
    <property type="entry name" value="2-HYDROXYACID DEHYDROGENASE YGL185C-RELATED"/>
    <property type="match status" value="1"/>
</dbReference>
<keyword evidence="1" id="KW-0521">NADP</keyword>
<dbReference type="InterPro" id="IPR006140">
    <property type="entry name" value="D-isomer_DH_NAD-bd"/>
</dbReference>
<feature type="domain" description="D-isomer specific 2-hydroxyacid dehydrogenase NAD-binding" evidence="6">
    <location>
        <begin position="112"/>
        <end position="284"/>
    </location>
</feature>
<protein>
    <submittedName>
        <fullName evidence="7">Lactate dehydrogenase</fullName>
    </submittedName>
</protein>
<dbReference type="Proteomes" id="UP000199647">
    <property type="component" value="Unassembled WGS sequence"/>
</dbReference>
<dbReference type="InterPro" id="IPR006139">
    <property type="entry name" value="D-isomer_2_OHA_DH_cat_dom"/>
</dbReference>
<organism evidence="7 8">
    <name type="scientific">Faunimonas pinastri</name>
    <dbReference type="NCBI Taxonomy" id="1855383"/>
    <lineage>
        <taxon>Bacteria</taxon>
        <taxon>Pseudomonadati</taxon>
        <taxon>Pseudomonadota</taxon>
        <taxon>Alphaproteobacteria</taxon>
        <taxon>Hyphomicrobiales</taxon>
        <taxon>Afifellaceae</taxon>
        <taxon>Faunimonas</taxon>
    </lineage>
</organism>
<reference evidence="7 8" key="1">
    <citation type="submission" date="2016-10" db="EMBL/GenBank/DDBJ databases">
        <authorList>
            <person name="de Groot N.N."/>
        </authorList>
    </citation>
    <scope>NUCLEOTIDE SEQUENCE [LARGE SCALE GENOMIC DNA]</scope>
    <source>
        <strain evidence="7 8">A52C2</strain>
    </source>
</reference>
<dbReference type="CDD" id="cd12156">
    <property type="entry name" value="HPPR"/>
    <property type="match status" value="1"/>
</dbReference>
<evidence type="ECO:0000259" key="5">
    <source>
        <dbReference type="Pfam" id="PF00389"/>
    </source>
</evidence>
<sequence>MLDKNTNVLITGPMLPHVMDQLDHAFTAHRPWEAADRDAFIRDIGPSIRGIATGGGHTQIDGAFLDRLPNLEIVANFGVGYDNIDAAEAARRGVMVTHTPDVLSDEVADLTIGLLLATLRQIPQADRYLRAGKWTERPFALSPTLRNRKIGIMGLGRIGKAIANRLVPFGVEISYFGRTRKADVDFRFYSDLVAMAAAVDVLVVVTPGGVETTHLVNAEVLAALGPEGVLINVARGSVVDEQSLIRALADKTILGAGLDVYEHEPEVPAELIAMEHVVLLPHIGSASAETRRAMGQLVVDNLITWFSGKGPLTPVRETPWPR</sequence>
<accession>A0A1H9NHP2</accession>
<dbReference type="Gene3D" id="3.40.50.720">
    <property type="entry name" value="NAD(P)-binding Rossmann-like Domain"/>
    <property type="match status" value="2"/>
</dbReference>
<evidence type="ECO:0000313" key="7">
    <source>
        <dbReference type="EMBL" id="SER34903.1"/>
    </source>
</evidence>
<dbReference type="SUPFAM" id="SSF51735">
    <property type="entry name" value="NAD(P)-binding Rossmann-fold domains"/>
    <property type="match status" value="1"/>
</dbReference>
<proteinExistence type="inferred from homology"/>
<dbReference type="RefSeq" id="WP_092498861.1">
    <property type="nucleotide sequence ID" value="NZ_FOFG01000016.1"/>
</dbReference>
<name>A0A1H9NHP2_9HYPH</name>
<keyword evidence="8" id="KW-1185">Reference proteome</keyword>
<dbReference type="InterPro" id="IPR050223">
    <property type="entry name" value="D-isomer_2-hydroxyacid_DH"/>
</dbReference>
<evidence type="ECO:0000259" key="6">
    <source>
        <dbReference type="Pfam" id="PF02826"/>
    </source>
</evidence>
<comment type="similarity">
    <text evidence="4">Belongs to the D-isomer specific 2-hydroxyacid dehydrogenase family.</text>
</comment>
<dbReference type="SUPFAM" id="SSF52283">
    <property type="entry name" value="Formate/glycerate dehydrogenase catalytic domain-like"/>
    <property type="match status" value="1"/>
</dbReference>
<dbReference type="GO" id="GO:0005829">
    <property type="term" value="C:cytosol"/>
    <property type="evidence" value="ECO:0007669"/>
    <property type="project" value="TreeGrafter"/>
</dbReference>
<dbReference type="AlphaFoldDB" id="A0A1H9NHP2"/>
<dbReference type="Pfam" id="PF00389">
    <property type="entry name" value="2-Hacid_dh"/>
    <property type="match status" value="1"/>
</dbReference>
<dbReference type="GO" id="GO:0051287">
    <property type="term" value="F:NAD binding"/>
    <property type="evidence" value="ECO:0007669"/>
    <property type="project" value="InterPro"/>
</dbReference>
<evidence type="ECO:0000256" key="1">
    <source>
        <dbReference type="ARBA" id="ARBA00022857"/>
    </source>
</evidence>
<gene>
    <name evidence="7" type="ORF">SAMN05216548_1162</name>
</gene>
<dbReference type="EMBL" id="FOFG01000016">
    <property type="protein sequence ID" value="SER34903.1"/>
    <property type="molecule type" value="Genomic_DNA"/>
</dbReference>
<keyword evidence="3" id="KW-0520">NAD</keyword>
<dbReference type="GO" id="GO:0016618">
    <property type="term" value="F:hydroxypyruvate reductase [NAD(P)H] activity"/>
    <property type="evidence" value="ECO:0007669"/>
    <property type="project" value="TreeGrafter"/>
</dbReference>
<dbReference type="InterPro" id="IPR036291">
    <property type="entry name" value="NAD(P)-bd_dom_sf"/>
</dbReference>
<dbReference type="Pfam" id="PF02826">
    <property type="entry name" value="2-Hacid_dh_C"/>
    <property type="match status" value="1"/>
</dbReference>
<evidence type="ECO:0000256" key="4">
    <source>
        <dbReference type="RuleBase" id="RU003719"/>
    </source>
</evidence>
<evidence type="ECO:0000313" key="8">
    <source>
        <dbReference type="Proteomes" id="UP000199647"/>
    </source>
</evidence>
<dbReference type="FunFam" id="3.40.50.720:FF:000213">
    <property type="entry name" value="Putative 2-hydroxyacid dehydrogenase"/>
    <property type="match status" value="1"/>
</dbReference>
<dbReference type="GO" id="GO:0030267">
    <property type="term" value="F:glyoxylate reductase (NADPH) activity"/>
    <property type="evidence" value="ECO:0007669"/>
    <property type="project" value="TreeGrafter"/>
</dbReference>